<evidence type="ECO:0000313" key="3">
    <source>
        <dbReference type="EMBL" id="PNW76350.1"/>
    </source>
</evidence>
<dbReference type="KEGG" id="cre:CHLRE_12g554103v5"/>
<dbReference type="OrthoDB" id="536368at2759"/>
<gene>
    <name evidence="3" type="ORF">CHLRE_12g554103v5</name>
</gene>
<dbReference type="InterPro" id="IPR019734">
    <property type="entry name" value="TPR_rpt"/>
</dbReference>
<dbReference type="RefSeq" id="XP_042919269.1">
    <property type="nucleotide sequence ID" value="XM_043069057.1"/>
</dbReference>
<feature type="repeat" description="TPR" evidence="1">
    <location>
        <begin position="332"/>
        <end position="365"/>
    </location>
</feature>
<proteinExistence type="predicted"/>
<dbReference type="OMA" id="YIANNDY"/>
<evidence type="ECO:0000256" key="2">
    <source>
        <dbReference type="SAM" id="MobiDB-lite"/>
    </source>
</evidence>
<name>A0A2K3D747_CHLRE</name>
<dbReference type="Gramene" id="PNW76350">
    <property type="protein sequence ID" value="PNW76350"/>
    <property type="gene ID" value="CHLRE_12g554103v5"/>
</dbReference>
<feature type="compositionally biased region" description="Low complexity" evidence="2">
    <location>
        <begin position="414"/>
        <end position="443"/>
    </location>
</feature>
<feature type="region of interest" description="Disordered" evidence="2">
    <location>
        <begin position="51"/>
        <end position="118"/>
    </location>
</feature>
<dbReference type="InParanoid" id="A0A2K3D747"/>
<accession>A0A2K3D747</accession>
<dbReference type="GeneID" id="5728576"/>
<organism evidence="3 4">
    <name type="scientific">Chlamydomonas reinhardtii</name>
    <name type="common">Chlamydomonas smithii</name>
    <dbReference type="NCBI Taxonomy" id="3055"/>
    <lineage>
        <taxon>Eukaryota</taxon>
        <taxon>Viridiplantae</taxon>
        <taxon>Chlorophyta</taxon>
        <taxon>core chlorophytes</taxon>
        <taxon>Chlorophyceae</taxon>
        <taxon>CS clade</taxon>
        <taxon>Chlamydomonadales</taxon>
        <taxon>Chlamydomonadaceae</taxon>
        <taxon>Chlamydomonas</taxon>
    </lineage>
</organism>
<dbReference type="SUPFAM" id="SSF48452">
    <property type="entry name" value="TPR-like"/>
    <property type="match status" value="1"/>
</dbReference>
<dbReference type="Proteomes" id="UP000006906">
    <property type="component" value="Chromosome 12"/>
</dbReference>
<dbReference type="Gene3D" id="1.25.40.10">
    <property type="entry name" value="Tetratricopeptide repeat domain"/>
    <property type="match status" value="1"/>
</dbReference>
<dbReference type="InterPro" id="IPR011990">
    <property type="entry name" value="TPR-like_helical_dom_sf"/>
</dbReference>
<sequence>MYSSQPLGQLGRCGGLSSRMATRPALPLQCVAAPRAGLAGRSLALTVRAAKGFGKAKPQPVRRPGESDDDDDDGSSAQQQRRRKGKTVKLYPGAMGLIPGQAQQQRVAGPPQAEGAASMAPELLVPSAPTEEEDDFAARLAALKESGRERAAASAYTSASATDALSAAPAIFDAKSNGASPAGGPATAAAASDDIYANPPPLAQTLLKAAGGGAAASTISDPALRDANIGPSQLGLAGGALVFIAVFLVVAAGDYAPASKRYAGVRPAQSPPDAIEAKILAGKVALYEDQIKADPTNDAATEALATTYAQLLQYDKAAGLLEKLTKRNPADSEAWRLLGESSLLSQQSRKAVPAFERAVELRRAAVGPPVNTAGGVVMQPDLQLLTGLVDAYIANGEYGKAVDALRGVREELRAAAQQPPQQLPATPAATPAATAAASTSQPPVLEAPPLTGDADTSTAASTSYASEPAAAASAASATSAASAASTSSSSGPDLPPARPLDPVGLELLTAKSFAAWRGHEQDALATYEELIKAFPEDYRGYLAKGVFLKERGRKADAERMFLQARFYAPASKQQLVRAIADATPTAPQLPDNN</sequence>
<keyword evidence="4" id="KW-1185">Reference proteome</keyword>
<feature type="region of interest" description="Disordered" evidence="2">
    <location>
        <begin position="413"/>
        <end position="462"/>
    </location>
</feature>
<dbReference type="AlphaFoldDB" id="A0A2K3D747"/>
<keyword evidence="1" id="KW-0802">TPR repeat</keyword>
<evidence type="ECO:0000313" key="4">
    <source>
        <dbReference type="Proteomes" id="UP000006906"/>
    </source>
</evidence>
<dbReference type="Pfam" id="PF13432">
    <property type="entry name" value="TPR_16"/>
    <property type="match status" value="2"/>
</dbReference>
<dbReference type="FunCoup" id="A0A2K3D747">
    <property type="interactions" value="582"/>
</dbReference>
<evidence type="ECO:0000256" key="1">
    <source>
        <dbReference type="PROSITE-ProRule" id="PRU00339"/>
    </source>
</evidence>
<protein>
    <submittedName>
        <fullName evidence="3">Uncharacterized protein</fullName>
    </submittedName>
</protein>
<dbReference type="EMBL" id="CM008973">
    <property type="protein sequence ID" value="PNW76350.1"/>
    <property type="molecule type" value="Genomic_DNA"/>
</dbReference>
<dbReference type="ExpressionAtlas" id="A0A2K3D747">
    <property type="expression patterns" value="baseline and differential"/>
</dbReference>
<reference evidence="3 4" key="1">
    <citation type="journal article" date="2007" name="Science">
        <title>The Chlamydomonas genome reveals the evolution of key animal and plant functions.</title>
        <authorList>
            <person name="Merchant S.S."/>
            <person name="Prochnik S.E."/>
            <person name="Vallon O."/>
            <person name="Harris E.H."/>
            <person name="Karpowicz S.J."/>
            <person name="Witman G.B."/>
            <person name="Terry A."/>
            <person name="Salamov A."/>
            <person name="Fritz-Laylin L.K."/>
            <person name="Marechal-Drouard L."/>
            <person name="Marshall W.F."/>
            <person name="Qu L.H."/>
            <person name="Nelson D.R."/>
            <person name="Sanderfoot A.A."/>
            <person name="Spalding M.H."/>
            <person name="Kapitonov V.V."/>
            <person name="Ren Q."/>
            <person name="Ferris P."/>
            <person name="Lindquist E."/>
            <person name="Shapiro H."/>
            <person name="Lucas S.M."/>
            <person name="Grimwood J."/>
            <person name="Schmutz J."/>
            <person name="Cardol P."/>
            <person name="Cerutti H."/>
            <person name="Chanfreau G."/>
            <person name="Chen C.L."/>
            <person name="Cognat V."/>
            <person name="Croft M.T."/>
            <person name="Dent R."/>
            <person name="Dutcher S."/>
            <person name="Fernandez E."/>
            <person name="Fukuzawa H."/>
            <person name="Gonzalez-Ballester D."/>
            <person name="Gonzalez-Halphen D."/>
            <person name="Hallmann A."/>
            <person name="Hanikenne M."/>
            <person name="Hippler M."/>
            <person name="Inwood W."/>
            <person name="Jabbari K."/>
            <person name="Kalanon M."/>
            <person name="Kuras R."/>
            <person name="Lefebvre P.A."/>
            <person name="Lemaire S.D."/>
            <person name="Lobanov A.V."/>
            <person name="Lohr M."/>
            <person name="Manuell A."/>
            <person name="Meier I."/>
            <person name="Mets L."/>
            <person name="Mittag M."/>
            <person name="Mittelmeier T."/>
            <person name="Moroney J.V."/>
            <person name="Moseley J."/>
            <person name="Napoli C."/>
            <person name="Nedelcu A.M."/>
            <person name="Niyogi K."/>
            <person name="Novoselov S.V."/>
            <person name="Paulsen I.T."/>
            <person name="Pazour G."/>
            <person name="Purton S."/>
            <person name="Ral J.P."/>
            <person name="Riano-Pachon D.M."/>
            <person name="Riekhof W."/>
            <person name="Rymarquis L."/>
            <person name="Schroda M."/>
            <person name="Stern D."/>
            <person name="Umen J."/>
            <person name="Willows R."/>
            <person name="Wilson N."/>
            <person name="Zimmer S.L."/>
            <person name="Allmer J."/>
            <person name="Balk J."/>
            <person name="Bisova K."/>
            <person name="Chen C.J."/>
            <person name="Elias M."/>
            <person name="Gendler K."/>
            <person name="Hauser C."/>
            <person name="Lamb M.R."/>
            <person name="Ledford H."/>
            <person name="Long J.C."/>
            <person name="Minagawa J."/>
            <person name="Page M.D."/>
            <person name="Pan J."/>
            <person name="Pootakham W."/>
            <person name="Roje S."/>
            <person name="Rose A."/>
            <person name="Stahlberg E."/>
            <person name="Terauchi A.M."/>
            <person name="Yang P."/>
            <person name="Ball S."/>
            <person name="Bowler C."/>
            <person name="Dieckmann C.L."/>
            <person name="Gladyshev V.N."/>
            <person name="Green P."/>
            <person name="Jorgensen R."/>
            <person name="Mayfield S."/>
            <person name="Mueller-Roeber B."/>
            <person name="Rajamani S."/>
            <person name="Sayre R.T."/>
            <person name="Brokstein P."/>
            <person name="Dubchak I."/>
            <person name="Goodstein D."/>
            <person name="Hornick L."/>
            <person name="Huang Y.W."/>
            <person name="Jhaveri J."/>
            <person name="Luo Y."/>
            <person name="Martinez D."/>
            <person name="Ngau W.C."/>
            <person name="Otillar B."/>
            <person name="Poliakov A."/>
            <person name="Porter A."/>
            <person name="Szajkowski L."/>
            <person name="Werner G."/>
            <person name="Zhou K."/>
            <person name="Grigoriev I.V."/>
            <person name="Rokhsar D.S."/>
            <person name="Grossman A.R."/>
        </authorList>
    </citation>
    <scope>NUCLEOTIDE SEQUENCE [LARGE SCALE GENOMIC DNA]</scope>
    <source>
        <strain evidence="4">CC-503</strain>
    </source>
</reference>
<dbReference type="PROSITE" id="PS50005">
    <property type="entry name" value="TPR"/>
    <property type="match status" value="1"/>
</dbReference>